<dbReference type="SUPFAM" id="SSF55785">
    <property type="entry name" value="PYP-like sensor domain (PAS domain)"/>
    <property type="match status" value="1"/>
</dbReference>
<dbReference type="InterPro" id="IPR035965">
    <property type="entry name" value="PAS-like_dom_sf"/>
</dbReference>
<evidence type="ECO:0000313" key="1">
    <source>
        <dbReference type="EMBL" id="MDB1125899.1"/>
    </source>
</evidence>
<proteinExistence type="predicted"/>
<dbReference type="EMBL" id="JAQLOI010000003">
    <property type="protein sequence ID" value="MDB1125899.1"/>
    <property type="molecule type" value="Genomic_DNA"/>
</dbReference>
<comment type="caution">
    <text evidence="1">The sequence shown here is derived from an EMBL/GenBank/DDBJ whole genome shotgun (WGS) entry which is preliminary data.</text>
</comment>
<sequence>MGVMLFTDVEYFNNIAPINAINLRLEKMLFPQNCLDITMLSNLVSTSINNEEQLHLISYIIDDVEAVICAKDTKGRHFIANKYYEKNVGVDRKNVFGKTDEEIFSFSPETARKIRERDAEIMRTKKKLLLKNKYPALVEKSNTI</sequence>
<dbReference type="Proteomes" id="UP001210678">
    <property type="component" value="Unassembled WGS sequence"/>
</dbReference>
<accession>A0ABT4YWE0</accession>
<dbReference type="Gene3D" id="3.30.450.20">
    <property type="entry name" value="PAS domain"/>
    <property type="match status" value="1"/>
</dbReference>
<keyword evidence="2" id="KW-1185">Reference proteome</keyword>
<organism evidence="1 2">
    <name type="scientific">Vibrio algarum</name>
    <dbReference type="NCBI Taxonomy" id="3020714"/>
    <lineage>
        <taxon>Bacteria</taxon>
        <taxon>Pseudomonadati</taxon>
        <taxon>Pseudomonadota</taxon>
        <taxon>Gammaproteobacteria</taxon>
        <taxon>Vibrionales</taxon>
        <taxon>Vibrionaceae</taxon>
        <taxon>Vibrio</taxon>
    </lineage>
</organism>
<protein>
    <recommendedName>
        <fullName evidence="3">PAS domain-containing protein</fullName>
    </recommendedName>
</protein>
<name>A0ABT4YWE0_9VIBR</name>
<dbReference type="RefSeq" id="WP_272140030.1">
    <property type="nucleotide sequence ID" value="NZ_JAQLOI010000003.1"/>
</dbReference>
<evidence type="ECO:0000313" key="2">
    <source>
        <dbReference type="Proteomes" id="UP001210678"/>
    </source>
</evidence>
<evidence type="ECO:0008006" key="3">
    <source>
        <dbReference type="Google" id="ProtNLM"/>
    </source>
</evidence>
<reference evidence="1 2" key="1">
    <citation type="submission" date="2023-01" db="EMBL/GenBank/DDBJ databases">
        <title>Vibrio sp. KJ40-1 sp.nov, isolated from marine algae.</title>
        <authorList>
            <person name="Butt M."/>
            <person name="Kim J.M.J."/>
            <person name="Jeon C.O.C."/>
        </authorList>
    </citation>
    <scope>NUCLEOTIDE SEQUENCE [LARGE SCALE GENOMIC DNA]</scope>
    <source>
        <strain evidence="1 2">KJ40-1</strain>
    </source>
</reference>
<gene>
    <name evidence="1" type="ORF">PGX00_20445</name>
</gene>